<dbReference type="RefSeq" id="WP_252593902.1">
    <property type="nucleotide sequence ID" value="NZ_CP099489.1"/>
</dbReference>
<keyword evidence="3" id="KW-1185">Reference proteome</keyword>
<evidence type="ECO:0000313" key="2">
    <source>
        <dbReference type="EMBL" id="USQ80527.1"/>
    </source>
</evidence>
<organism evidence="2 3">
    <name type="scientific">Ornithinimicrobium faecis</name>
    <dbReference type="NCBI Taxonomy" id="2934158"/>
    <lineage>
        <taxon>Bacteria</taxon>
        <taxon>Bacillati</taxon>
        <taxon>Actinomycetota</taxon>
        <taxon>Actinomycetes</taxon>
        <taxon>Micrococcales</taxon>
        <taxon>Ornithinimicrobiaceae</taxon>
        <taxon>Ornithinimicrobium</taxon>
    </lineage>
</organism>
<evidence type="ECO:0000313" key="3">
    <source>
        <dbReference type="Proteomes" id="UP001056455"/>
    </source>
</evidence>
<accession>A0ABY4YUU9</accession>
<protein>
    <submittedName>
        <fullName evidence="2">Uncharacterized protein</fullName>
    </submittedName>
</protein>
<name>A0ABY4YUU9_9MICO</name>
<evidence type="ECO:0000256" key="1">
    <source>
        <dbReference type="SAM" id="MobiDB-lite"/>
    </source>
</evidence>
<reference evidence="2" key="1">
    <citation type="submission" date="2022-06" db="EMBL/GenBank/DDBJ databases">
        <title>Ornithinimicrobium HY1793.</title>
        <authorList>
            <person name="Huang Y."/>
        </authorList>
    </citation>
    <scope>NUCLEOTIDE SEQUENCE</scope>
    <source>
        <strain evidence="2">HY1793</strain>
    </source>
</reference>
<dbReference type="Proteomes" id="UP001056455">
    <property type="component" value="Chromosome"/>
</dbReference>
<feature type="region of interest" description="Disordered" evidence="1">
    <location>
        <begin position="60"/>
        <end position="95"/>
    </location>
</feature>
<feature type="region of interest" description="Disordered" evidence="1">
    <location>
        <begin position="34"/>
        <end position="53"/>
    </location>
</feature>
<sequence>MLNPAIKSAELPSSRAPDPDSHTAHAAVAGQVVGLRQGQEPSGAASPPAVGGPMKIVCLPTTVQRPPRTSLRSSSREILSARRVRRCTTPPLRSA</sequence>
<dbReference type="EMBL" id="CP099489">
    <property type="protein sequence ID" value="USQ80527.1"/>
    <property type="molecule type" value="Genomic_DNA"/>
</dbReference>
<gene>
    <name evidence="2" type="ORF">NF556_02340</name>
</gene>
<proteinExistence type="predicted"/>
<feature type="region of interest" description="Disordered" evidence="1">
    <location>
        <begin position="1"/>
        <end position="24"/>
    </location>
</feature>